<feature type="region of interest" description="Disordered" evidence="1">
    <location>
        <begin position="70"/>
        <end position="89"/>
    </location>
</feature>
<feature type="compositionally biased region" description="Basic and acidic residues" evidence="1">
    <location>
        <begin position="80"/>
        <end position="89"/>
    </location>
</feature>
<evidence type="ECO:0000313" key="3">
    <source>
        <dbReference type="Proteomes" id="UP000314294"/>
    </source>
</evidence>
<accession>A0A4Z2EN42</accession>
<sequence length="103" mass="11235">MSTEAPGSQQLLLGFTRYFSGAVVRTCGDAGNSFTVIVECKGRERGMPRAQSDISTKIMRLFFSVSADPKLSSSAGLEGETQRESLHGERRDAVYKITSHFGQ</sequence>
<dbReference type="AlphaFoldDB" id="A0A4Z2EN42"/>
<gene>
    <name evidence="2" type="ORF">EYF80_059491</name>
</gene>
<reference evidence="2 3" key="1">
    <citation type="submission" date="2019-03" db="EMBL/GenBank/DDBJ databases">
        <title>First draft genome of Liparis tanakae, snailfish: a comprehensive survey of snailfish specific genes.</title>
        <authorList>
            <person name="Kim W."/>
            <person name="Song I."/>
            <person name="Jeong J.-H."/>
            <person name="Kim D."/>
            <person name="Kim S."/>
            <person name="Ryu S."/>
            <person name="Song J.Y."/>
            <person name="Lee S.K."/>
        </authorList>
    </citation>
    <scope>NUCLEOTIDE SEQUENCE [LARGE SCALE GENOMIC DNA]</scope>
    <source>
        <tissue evidence="2">Muscle</tissue>
    </source>
</reference>
<organism evidence="2 3">
    <name type="scientific">Liparis tanakae</name>
    <name type="common">Tanaka's snailfish</name>
    <dbReference type="NCBI Taxonomy" id="230148"/>
    <lineage>
        <taxon>Eukaryota</taxon>
        <taxon>Metazoa</taxon>
        <taxon>Chordata</taxon>
        <taxon>Craniata</taxon>
        <taxon>Vertebrata</taxon>
        <taxon>Euteleostomi</taxon>
        <taxon>Actinopterygii</taxon>
        <taxon>Neopterygii</taxon>
        <taxon>Teleostei</taxon>
        <taxon>Neoteleostei</taxon>
        <taxon>Acanthomorphata</taxon>
        <taxon>Eupercaria</taxon>
        <taxon>Perciformes</taxon>
        <taxon>Cottioidei</taxon>
        <taxon>Cottales</taxon>
        <taxon>Liparidae</taxon>
        <taxon>Liparis</taxon>
    </lineage>
</organism>
<comment type="caution">
    <text evidence="2">The sequence shown here is derived from an EMBL/GenBank/DDBJ whole genome shotgun (WGS) entry which is preliminary data.</text>
</comment>
<dbReference type="EMBL" id="SRLO01004581">
    <property type="protein sequence ID" value="TNN30357.1"/>
    <property type="molecule type" value="Genomic_DNA"/>
</dbReference>
<evidence type="ECO:0000313" key="2">
    <source>
        <dbReference type="EMBL" id="TNN30357.1"/>
    </source>
</evidence>
<proteinExistence type="predicted"/>
<dbReference type="Proteomes" id="UP000314294">
    <property type="component" value="Unassembled WGS sequence"/>
</dbReference>
<keyword evidence="3" id="KW-1185">Reference proteome</keyword>
<name>A0A4Z2EN42_9TELE</name>
<protein>
    <submittedName>
        <fullName evidence="2">Uncharacterized protein</fullName>
    </submittedName>
</protein>
<evidence type="ECO:0000256" key="1">
    <source>
        <dbReference type="SAM" id="MobiDB-lite"/>
    </source>
</evidence>